<reference evidence="4 6" key="1">
    <citation type="journal article" date="2012" name="Nature">
        <title>Algal genomes reveal evolutionary mosaicism and the fate of nucleomorphs.</title>
        <authorList>
            <consortium name="DOE Joint Genome Institute"/>
            <person name="Curtis B.A."/>
            <person name="Tanifuji G."/>
            <person name="Burki F."/>
            <person name="Gruber A."/>
            <person name="Irimia M."/>
            <person name="Maruyama S."/>
            <person name="Arias M.C."/>
            <person name="Ball S.G."/>
            <person name="Gile G.H."/>
            <person name="Hirakawa Y."/>
            <person name="Hopkins J.F."/>
            <person name="Kuo A."/>
            <person name="Rensing S.A."/>
            <person name="Schmutz J."/>
            <person name="Symeonidi A."/>
            <person name="Elias M."/>
            <person name="Eveleigh R.J."/>
            <person name="Herman E.K."/>
            <person name="Klute M.J."/>
            <person name="Nakayama T."/>
            <person name="Obornik M."/>
            <person name="Reyes-Prieto A."/>
            <person name="Armbrust E.V."/>
            <person name="Aves S.J."/>
            <person name="Beiko R.G."/>
            <person name="Coutinho P."/>
            <person name="Dacks J.B."/>
            <person name="Durnford D.G."/>
            <person name="Fast N.M."/>
            <person name="Green B.R."/>
            <person name="Grisdale C.J."/>
            <person name="Hempel F."/>
            <person name="Henrissat B."/>
            <person name="Hoppner M.P."/>
            <person name="Ishida K."/>
            <person name="Kim E."/>
            <person name="Koreny L."/>
            <person name="Kroth P.G."/>
            <person name="Liu Y."/>
            <person name="Malik S.B."/>
            <person name="Maier U.G."/>
            <person name="McRose D."/>
            <person name="Mock T."/>
            <person name="Neilson J.A."/>
            <person name="Onodera N.T."/>
            <person name="Poole A.M."/>
            <person name="Pritham E.J."/>
            <person name="Richards T.A."/>
            <person name="Rocap G."/>
            <person name="Roy S.W."/>
            <person name="Sarai C."/>
            <person name="Schaack S."/>
            <person name="Shirato S."/>
            <person name="Slamovits C.H."/>
            <person name="Spencer D.F."/>
            <person name="Suzuki S."/>
            <person name="Worden A.Z."/>
            <person name="Zauner S."/>
            <person name="Barry K."/>
            <person name="Bell C."/>
            <person name="Bharti A.K."/>
            <person name="Crow J.A."/>
            <person name="Grimwood J."/>
            <person name="Kramer R."/>
            <person name="Lindquist E."/>
            <person name="Lucas S."/>
            <person name="Salamov A."/>
            <person name="McFadden G.I."/>
            <person name="Lane C.E."/>
            <person name="Keeling P.J."/>
            <person name="Gray M.W."/>
            <person name="Grigoriev I.V."/>
            <person name="Archibald J.M."/>
        </authorList>
    </citation>
    <scope>NUCLEOTIDE SEQUENCE</scope>
    <source>
        <strain evidence="4 6">CCMP2712</strain>
    </source>
</reference>
<dbReference type="RefSeq" id="XP_005840452.1">
    <property type="nucleotide sequence ID" value="XM_005840395.1"/>
</dbReference>
<gene>
    <name evidence="4" type="ORF">GUITHDRAFT_101173</name>
</gene>
<proteinExistence type="predicted"/>
<dbReference type="Proteomes" id="UP000011087">
    <property type="component" value="Unassembled WGS sequence"/>
</dbReference>
<feature type="transmembrane region" description="Helical" evidence="2">
    <location>
        <begin position="454"/>
        <end position="475"/>
    </location>
</feature>
<evidence type="ECO:0000313" key="5">
    <source>
        <dbReference type="EnsemblProtists" id="EKX53472"/>
    </source>
</evidence>
<dbReference type="EnsemblProtists" id="EKX53472">
    <property type="protein sequence ID" value="EKX53472"/>
    <property type="gene ID" value="GUITHDRAFT_101173"/>
</dbReference>
<dbReference type="GeneID" id="17309910"/>
<keyword evidence="3" id="KW-0732">Signal</keyword>
<reference evidence="5" key="3">
    <citation type="submission" date="2015-06" db="UniProtKB">
        <authorList>
            <consortium name="EnsemblProtists"/>
        </authorList>
    </citation>
    <scope>IDENTIFICATION</scope>
</reference>
<evidence type="ECO:0000256" key="3">
    <source>
        <dbReference type="SAM" id="SignalP"/>
    </source>
</evidence>
<dbReference type="HOGENOM" id="CLU_315108_0_0_1"/>
<feature type="signal peptide" evidence="3">
    <location>
        <begin position="1"/>
        <end position="24"/>
    </location>
</feature>
<protein>
    <submittedName>
        <fullName evidence="4 5">Uncharacterized protein</fullName>
    </submittedName>
</protein>
<keyword evidence="2" id="KW-0812">Transmembrane</keyword>
<evidence type="ECO:0000313" key="4">
    <source>
        <dbReference type="EMBL" id="EKX53472.1"/>
    </source>
</evidence>
<name>L1JYM7_GUITC</name>
<sequence length="928" mass="102155">MAPGILQLVLIAALYSVDPWAVHCQTLQTYCRDVEYTSTIVCPTYRTKVCLSSLTVPPVDVIQQIPQKSLDLSTCYSVAASMCSQIGSTFTTYVSDCKLWGCYGSPAQCEVDSDCTKEAQNAIQVNFLNCAWDLNQVQRGCDVVPASWLAQHNTQCLSNDVAPVIKKDTFSHASDFLSFTSKLRDGVPLYDKHVEAVDTKAGILDLILQDRIGNLNARWKGSGYADKLVQIATLIVFILPVTSFTVIGCISCSKSLDEYSTRANSFLKVFNTLISYGFYFNTTIDTVLGSQNSNGLLYDTLLSSSSIFADSYLISKYRQDLSTDLNNIYLKLDAWSSINISSAVTINPLKEGVKTFNATLMGRTIPSFQLNRPITAVVKVIARQPLLKAIYILQAANSTLTKYGDGYATDVKPYVKKLNQIFMITILGLFILTFFTNALLPFINLFLGSKAKHIWVYCVSVVLASLYWISLGSLYPVAELLGSFCDLLPSVSPEKGVTLLTAAFGAVYAPTSTKLFSSCLGSTNAYGSSMFQVLDVNETAVNQSFDPFRLRNQVSCSCVLVSSALTLSQVDIAAIQTLISDSKAGIFNASSELNLLYNELSLSNANGSECADITVARCISEAATCQSSGFPQGDLAISSSNYQCDTCSPCAGSCKTVCMCCQTLMILDEAKLIVAKAINDLALLNTSILQLQKNVSIQSDASKPGSLENKLDLLRKRVLDLNVSCVDGVFGVRDDYLSFVSLVCTGFLSDYDMVWLCCALFAVLLQWMPLFMWKAHEWKQKDKKLATDPDGSSQPQTPRSMEPNPLQVALYPRRSDSFSKGGLNPPTPPRLMLPYYSESYAPMDRTSMDQQRSNSFDYPPGFETIYPTQMYPESPRYYDSFDRFDQRHRNQFPSGAYTMEPPSTTTAQFVALNPESSSYWNGPDTAMT</sequence>
<feature type="compositionally biased region" description="Polar residues" evidence="1">
    <location>
        <begin position="790"/>
        <end position="799"/>
    </location>
</feature>
<feature type="chain" id="PRO_5008771938" evidence="3">
    <location>
        <begin position="25"/>
        <end position="928"/>
    </location>
</feature>
<accession>L1JYM7</accession>
<keyword evidence="2" id="KW-0472">Membrane</keyword>
<dbReference type="EMBL" id="JH992970">
    <property type="protein sequence ID" value="EKX53472.1"/>
    <property type="molecule type" value="Genomic_DNA"/>
</dbReference>
<evidence type="ECO:0000313" key="6">
    <source>
        <dbReference type="Proteomes" id="UP000011087"/>
    </source>
</evidence>
<dbReference type="KEGG" id="gtt:GUITHDRAFT_101173"/>
<evidence type="ECO:0000256" key="2">
    <source>
        <dbReference type="SAM" id="Phobius"/>
    </source>
</evidence>
<evidence type="ECO:0000256" key="1">
    <source>
        <dbReference type="SAM" id="MobiDB-lite"/>
    </source>
</evidence>
<dbReference type="PaxDb" id="55529-EKX53472"/>
<keyword evidence="2" id="KW-1133">Transmembrane helix</keyword>
<feature type="region of interest" description="Disordered" evidence="1">
    <location>
        <begin position="783"/>
        <end position="805"/>
    </location>
</feature>
<reference evidence="6" key="2">
    <citation type="submission" date="2012-11" db="EMBL/GenBank/DDBJ databases">
        <authorList>
            <person name="Kuo A."/>
            <person name="Curtis B.A."/>
            <person name="Tanifuji G."/>
            <person name="Burki F."/>
            <person name="Gruber A."/>
            <person name="Irimia M."/>
            <person name="Maruyama S."/>
            <person name="Arias M.C."/>
            <person name="Ball S.G."/>
            <person name="Gile G.H."/>
            <person name="Hirakawa Y."/>
            <person name="Hopkins J.F."/>
            <person name="Rensing S.A."/>
            <person name="Schmutz J."/>
            <person name="Symeonidi A."/>
            <person name="Elias M."/>
            <person name="Eveleigh R.J."/>
            <person name="Herman E.K."/>
            <person name="Klute M.J."/>
            <person name="Nakayama T."/>
            <person name="Obornik M."/>
            <person name="Reyes-Prieto A."/>
            <person name="Armbrust E.V."/>
            <person name="Aves S.J."/>
            <person name="Beiko R.G."/>
            <person name="Coutinho P."/>
            <person name="Dacks J.B."/>
            <person name="Durnford D.G."/>
            <person name="Fast N.M."/>
            <person name="Green B.R."/>
            <person name="Grisdale C."/>
            <person name="Hempe F."/>
            <person name="Henrissat B."/>
            <person name="Hoppner M.P."/>
            <person name="Ishida K.-I."/>
            <person name="Kim E."/>
            <person name="Koreny L."/>
            <person name="Kroth P.G."/>
            <person name="Liu Y."/>
            <person name="Malik S.-B."/>
            <person name="Maier U.G."/>
            <person name="McRose D."/>
            <person name="Mock T."/>
            <person name="Neilson J.A."/>
            <person name="Onodera N.T."/>
            <person name="Poole A.M."/>
            <person name="Pritham E.J."/>
            <person name="Richards T.A."/>
            <person name="Rocap G."/>
            <person name="Roy S.W."/>
            <person name="Sarai C."/>
            <person name="Schaack S."/>
            <person name="Shirato S."/>
            <person name="Slamovits C.H."/>
            <person name="Spencer D.F."/>
            <person name="Suzuki S."/>
            <person name="Worden A.Z."/>
            <person name="Zauner S."/>
            <person name="Barry K."/>
            <person name="Bell C."/>
            <person name="Bharti A.K."/>
            <person name="Crow J.A."/>
            <person name="Grimwood J."/>
            <person name="Kramer R."/>
            <person name="Lindquist E."/>
            <person name="Lucas S."/>
            <person name="Salamov A."/>
            <person name="McFadden G.I."/>
            <person name="Lane C.E."/>
            <person name="Keeling P.J."/>
            <person name="Gray M.W."/>
            <person name="Grigoriev I.V."/>
            <person name="Archibald J.M."/>
        </authorList>
    </citation>
    <scope>NUCLEOTIDE SEQUENCE</scope>
    <source>
        <strain evidence="6">CCMP2712</strain>
    </source>
</reference>
<organism evidence="4">
    <name type="scientific">Guillardia theta (strain CCMP2712)</name>
    <name type="common">Cryptophyte</name>
    <dbReference type="NCBI Taxonomy" id="905079"/>
    <lineage>
        <taxon>Eukaryota</taxon>
        <taxon>Cryptophyceae</taxon>
        <taxon>Pyrenomonadales</taxon>
        <taxon>Geminigeraceae</taxon>
        <taxon>Guillardia</taxon>
    </lineage>
</organism>
<keyword evidence="6" id="KW-1185">Reference proteome</keyword>
<dbReference type="AlphaFoldDB" id="L1JYM7"/>
<feature type="transmembrane region" description="Helical" evidence="2">
    <location>
        <begin position="421"/>
        <end position="447"/>
    </location>
</feature>